<dbReference type="Pfam" id="PF00082">
    <property type="entry name" value="Peptidase_S8"/>
    <property type="match status" value="2"/>
</dbReference>
<dbReference type="InterPro" id="IPR050131">
    <property type="entry name" value="Peptidase_S8_subtilisin-like"/>
</dbReference>
<sequence>MNCITAKLNSLFSLSIIVVAMIFSMQVNAVTSLREVDESNFPKKYIVKFKEDASSFSELSEMSENQHVTEELVLEKLKAREVKRLGNSTIYSVEMGDLKLEQLRNRSDVEYVEIDQPRFLLRRASPDIWSGETTPWGYEVVGAQVVDDFNAGNRTVCIIDTGYDIKHNDLSGNRVSGPNVSDSNSDFPWSVPDPGGDNSHGTHVAGTISAIANSEGIKGIMPNQKVNLYIVKALNENGWVYSSDLVKAVQTCVDNGANVINMSLGGSKSTMTEKNGLQSIYEKGVLLIAAAGNDGDTSYSFPASYDSVMSVAAVDSNLEHAAFSQITDQVEIAAPGVAILSTVTVGEGVLSDISLNGLSQFKRGIVPYKRRIMKDEQYISDLVTGSITGILKRCDLLFDGTYKCGDMSNSICLIERQHVKKQDKMSLDNRLIKTCSDAGAIAAIVYSNAKLPGLQNPSIVDEKNVARIVSVTVDHPFGQTLLGYIGKEVTVSTSEGKDYEYYSGTSMATPHVAGVASLVWSYHPTCTAAQVRRALTETSIDIAEVGRDNRTGYGMVNAYAAERYLDTLCGELDWGPLPTL</sequence>
<evidence type="ECO:0000256" key="1">
    <source>
        <dbReference type="ARBA" id="ARBA00011073"/>
    </source>
</evidence>
<gene>
    <name evidence="10" type="ordered locus">VF_1349</name>
</gene>
<evidence type="ECO:0000256" key="8">
    <source>
        <dbReference type="SAM" id="SignalP"/>
    </source>
</evidence>
<evidence type="ECO:0000259" key="9">
    <source>
        <dbReference type="Pfam" id="PF00082"/>
    </source>
</evidence>
<keyword evidence="5 7" id="KW-0720">Serine protease</keyword>
<evidence type="ECO:0000313" key="10">
    <source>
        <dbReference type="EMBL" id="AAW85844.1"/>
    </source>
</evidence>
<dbReference type="SUPFAM" id="SSF52743">
    <property type="entry name" value="Subtilisin-like"/>
    <property type="match status" value="1"/>
</dbReference>
<dbReference type="eggNOG" id="COG1404">
    <property type="taxonomic scope" value="Bacteria"/>
</dbReference>
<name>Q5E552_ALIF1</name>
<dbReference type="PANTHER" id="PTHR43806">
    <property type="entry name" value="PEPTIDASE S8"/>
    <property type="match status" value="1"/>
</dbReference>
<dbReference type="GO" id="GO:0005615">
    <property type="term" value="C:extracellular space"/>
    <property type="evidence" value="ECO:0007669"/>
    <property type="project" value="TreeGrafter"/>
</dbReference>
<dbReference type="InterPro" id="IPR034202">
    <property type="entry name" value="Subtilisin_Carlsberg-like"/>
</dbReference>
<dbReference type="InterPro" id="IPR023828">
    <property type="entry name" value="Peptidase_S8_Ser-AS"/>
</dbReference>
<dbReference type="EMBL" id="CP000020">
    <property type="protein sequence ID" value="AAW85844.1"/>
    <property type="molecule type" value="Genomic_DNA"/>
</dbReference>
<proteinExistence type="inferred from homology"/>
<organism evidence="10 11">
    <name type="scientific">Aliivibrio fischeri (strain ATCC 700601 / ES114)</name>
    <name type="common">Vibrio fischeri</name>
    <dbReference type="NCBI Taxonomy" id="312309"/>
    <lineage>
        <taxon>Bacteria</taxon>
        <taxon>Pseudomonadati</taxon>
        <taxon>Pseudomonadota</taxon>
        <taxon>Gammaproteobacteria</taxon>
        <taxon>Vibrionales</taxon>
        <taxon>Vibrionaceae</taxon>
        <taxon>Aliivibrio</taxon>
    </lineage>
</organism>
<feature type="active site" description="Charge relay system" evidence="6 7">
    <location>
        <position position="200"/>
    </location>
</feature>
<dbReference type="PANTHER" id="PTHR43806:SF11">
    <property type="entry name" value="CEREVISIN-RELATED"/>
    <property type="match status" value="1"/>
</dbReference>
<dbReference type="GO" id="GO:0004252">
    <property type="term" value="F:serine-type endopeptidase activity"/>
    <property type="evidence" value="ECO:0007669"/>
    <property type="project" value="UniProtKB-UniRule"/>
</dbReference>
<dbReference type="OrthoDB" id="9790784at2"/>
<dbReference type="STRING" id="312309.VF_1349"/>
<feature type="chain" id="PRO_5004254713" evidence="8">
    <location>
        <begin position="30"/>
        <end position="580"/>
    </location>
</feature>
<feature type="signal peptide" evidence="8">
    <location>
        <begin position="1"/>
        <end position="29"/>
    </location>
</feature>
<feature type="active site" description="Charge relay system" evidence="6 7">
    <location>
        <position position="506"/>
    </location>
</feature>
<keyword evidence="11" id="KW-1185">Reference proteome</keyword>
<dbReference type="PROSITE" id="PS00137">
    <property type="entry name" value="SUBTILASE_HIS"/>
    <property type="match status" value="1"/>
</dbReference>
<dbReference type="AlphaFoldDB" id="Q5E552"/>
<dbReference type="Proteomes" id="UP000000537">
    <property type="component" value="Chromosome I"/>
</dbReference>
<evidence type="ECO:0000256" key="4">
    <source>
        <dbReference type="ARBA" id="ARBA00022801"/>
    </source>
</evidence>
<dbReference type="EC" id="3.4.21.62" evidence="10"/>
<dbReference type="Gene3D" id="3.40.50.200">
    <property type="entry name" value="Peptidase S8/S53 domain"/>
    <property type="match status" value="1"/>
</dbReference>
<dbReference type="Gene3D" id="3.30.70.80">
    <property type="entry name" value="Peptidase S8 propeptide/proteinase inhibitor I9"/>
    <property type="match status" value="1"/>
</dbReference>
<dbReference type="InterPro" id="IPR036852">
    <property type="entry name" value="Peptidase_S8/S53_dom_sf"/>
</dbReference>
<feature type="active site" description="Charge relay system" evidence="6 7">
    <location>
        <position position="160"/>
    </location>
</feature>
<feature type="domain" description="Peptidase S8/S53" evidence="9">
    <location>
        <begin position="155"/>
        <end position="343"/>
    </location>
</feature>
<dbReference type="Gene3D" id="3.50.30.30">
    <property type="match status" value="1"/>
</dbReference>
<protein>
    <submittedName>
        <fullName evidence="10">Subtilisin-like serine protease</fullName>
        <ecNumber evidence="10">3.4.21.62</ecNumber>
    </submittedName>
</protein>
<comment type="similarity">
    <text evidence="1 7">Belongs to the peptidase S8 family.</text>
</comment>
<keyword evidence="2 7" id="KW-0645">Protease</keyword>
<keyword evidence="4 7" id="KW-0378">Hydrolase</keyword>
<dbReference type="PATRIC" id="fig|312309.11.peg.1357"/>
<evidence type="ECO:0000256" key="3">
    <source>
        <dbReference type="ARBA" id="ARBA00022723"/>
    </source>
</evidence>
<dbReference type="CDD" id="cd04817">
    <property type="entry name" value="PA_VapT_like"/>
    <property type="match status" value="1"/>
</dbReference>
<feature type="domain" description="Peptidase S8/S53" evidence="9">
    <location>
        <begin position="488"/>
        <end position="554"/>
    </location>
</feature>
<accession>Q5E552</accession>
<dbReference type="PRINTS" id="PR00723">
    <property type="entry name" value="SUBTILISIN"/>
</dbReference>
<evidence type="ECO:0000313" key="11">
    <source>
        <dbReference type="Proteomes" id="UP000000537"/>
    </source>
</evidence>
<reference evidence="10 11" key="2">
    <citation type="journal article" date="2008" name="BMC Genomics">
        <title>Comparative genomics-based investigation of resequencing targets in Vibrio fischeri: focus on point miscalls and artefactual expansions.</title>
        <authorList>
            <person name="Mandel M.J."/>
            <person name="Stabb E.V."/>
            <person name="Ruby E.G."/>
        </authorList>
    </citation>
    <scope>NUCLEOTIDE SEQUENCE [LARGE SCALE GENOMIC DNA]</scope>
    <source>
        <strain evidence="11">ATCC 700601 / ES114</strain>
    </source>
</reference>
<evidence type="ECO:0000256" key="2">
    <source>
        <dbReference type="ARBA" id="ARBA00022670"/>
    </source>
</evidence>
<evidence type="ECO:0000256" key="5">
    <source>
        <dbReference type="ARBA" id="ARBA00022825"/>
    </source>
</evidence>
<evidence type="ECO:0000256" key="7">
    <source>
        <dbReference type="PROSITE-ProRule" id="PRU01240"/>
    </source>
</evidence>
<dbReference type="GO" id="GO:0006508">
    <property type="term" value="P:proteolysis"/>
    <property type="evidence" value="ECO:0007669"/>
    <property type="project" value="UniProtKB-KW"/>
</dbReference>
<reference evidence="10 11" key="1">
    <citation type="journal article" date="2005" name="Proc. Natl. Acad. Sci. U.S.A.">
        <title>Complete genome sequence of Vibrio fischeri: a symbiotic bacterium with pathogenic congeners.</title>
        <authorList>
            <person name="Ruby E.G."/>
            <person name="Urbanowski M."/>
            <person name="Campbell J."/>
            <person name="Dunn A."/>
            <person name="Faini M."/>
            <person name="Gunsalus R."/>
            <person name="Lostroh P."/>
            <person name="Lupp C."/>
            <person name="McCann J."/>
            <person name="Millikan D."/>
            <person name="Schaefer A."/>
            <person name="Stabb E."/>
            <person name="Stevens A."/>
            <person name="Visick K."/>
            <person name="Whistler C."/>
            <person name="Greenberg E.P."/>
        </authorList>
    </citation>
    <scope>NUCLEOTIDE SEQUENCE [LARGE SCALE GENOMIC DNA]</scope>
    <source>
        <strain evidence="11">ATCC 700601 / ES114</strain>
    </source>
</reference>
<dbReference type="HOGENOM" id="CLU_011263_15_3_6"/>
<dbReference type="InterPro" id="IPR037045">
    <property type="entry name" value="S8pro/Inhibitor_I9_sf"/>
</dbReference>
<dbReference type="PROSITE" id="PS00138">
    <property type="entry name" value="SUBTILASE_SER"/>
    <property type="match status" value="1"/>
</dbReference>
<evidence type="ECO:0000256" key="6">
    <source>
        <dbReference type="PIRSR" id="PIRSR615500-1"/>
    </source>
</evidence>
<keyword evidence="8" id="KW-0732">Signal</keyword>
<dbReference type="PROSITE" id="PS51892">
    <property type="entry name" value="SUBTILASE"/>
    <property type="match status" value="1"/>
</dbReference>
<dbReference type="InterPro" id="IPR000209">
    <property type="entry name" value="Peptidase_S8/S53_dom"/>
</dbReference>
<dbReference type="GO" id="GO:0046872">
    <property type="term" value="F:metal ion binding"/>
    <property type="evidence" value="ECO:0007669"/>
    <property type="project" value="UniProtKB-KW"/>
</dbReference>
<dbReference type="KEGG" id="vfi:VF_1349"/>
<dbReference type="InterPro" id="IPR022398">
    <property type="entry name" value="Peptidase_S8_His-AS"/>
</dbReference>
<keyword evidence="3" id="KW-0479">Metal-binding</keyword>
<dbReference type="EnsemblBacteria" id="AAW85844">
    <property type="protein sequence ID" value="AAW85844"/>
    <property type="gene ID" value="VF_1349"/>
</dbReference>
<dbReference type="InterPro" id="IPR015500">
    <property type="entry name" value="Peptidase_S8_subtilisin-rel"/>
</dbReference>
<dbReference type="CDD" id="cd07477">
    <property type="entry name" value="Peptidases_S8_Subtilisin_subset"/>
    <property type="match status" value="1"/>
</dbReference>
<dbReference type="SUPFAM" id="SSF54897">
    <property type="entry name" value="Protease propeptides/inhibitors"/>
    <property type="match status" value="1"/>
</dbReference>